<dbReference type="Proteomes" id="UP000708208">
    <property type="component" value="Unassembled WGS sequence"/>
</dbReference>
<evidence type="ECO:0000313" key="1">
    <source>
        <dbReference type="EMBL" id="CAG7727137.1"/>
    </source>
</evidence>
<accession>A0A8J2JV91</accession>
<protein>
    <submittedName>
        <fullName evidence="1">Uncharacterized protein</fullName>
    </submittedName>
</protein>
<feature type="non-terminal residue" evidence="1">
    <location>
        <position position="34"/>
    </location>
</feature>
<proteinExistence type="predicted"/>
<reference evidence="1" key="1">
    <citation type="submission" date="2021-06" db="EMBL/GenBank/DDBJ databases">
        <authorList>
            <person name="Hodson N. C."/>
            <person name="Mongue J. A."/>
            <person name="Jaron S. K."/>
        </authorList>
    </citation>
    <scope>NUCLEOTIDE SEQUENCE</scope>
</reference>
<sequence length="34" mass="3763">GSIQVRGIRGKVVSAVLNNIDFKFSHNSEHKILV</sequence>
<keyword evidence="2" id="KW-1185">Reference proteome</keyword>
<organism evidence="1 2">
    <name type="scientific">Allacma fusca</name>
    <dbReference type="NCBI Taxonomy" id="39272"/>
    <lineage>
        <taxon>Eukaryota</taxon>
        <taxon>Metazoa</taxon>
        <taxon>Ecdysozoa</taxon>
        <taxon>Arthropoda</taxon>
        <taxon>Hexapoda</taxon>
        <taxon>Collembola</taxon>
        <taxon>Symphypleona</taxon>
        <taxon>Sminthuridae</taxon>
        <taxon>Allacma</taxon>
    </lineage>
</organism>
<evidence type="ECO:0000313" key="2">
    <source>
        <dbReference type="Proteomes" id="UP000708208"/>
    </source>
</evidence>
<dbReference type="EMBL" id="CAJVCH010144215">
    <property type="protein sequence ID" value="CAG7727137.1"/>
    <property type="molecule type" value="Genomic_DNA"/>
</dbReference>
<gene>
    <name evidence="1" type="ORF">AFUS01_LOCUS15995</name>
</gene>
<dbReference type="AlphaFoldDB" id="A0A8J2JV91"/>
<name>A0A8J2JV91_9HEXA</name>
<comment type="caution">
    <text evidence="1">The sequence shown here is derived from an EMBL/GenBank/DDBJ whole genome shotgun (WGS) entry which is preliminary data.</text>
</comment>
<feature type="non-terminal residue" evidence="1">
    <location>
        <position position="1"/>
    </location>
</feature>